<dbReference type="EMBL" id="CP048711">
    <property type="protein sequence ID" value="QIB65039.1"/>
    <property type="molecule type" value="Genomic_DNA"/>
</dbReference>
<dbReference type="Pfam" id="PF11381">
    <property type="entry name" value="DUF3185"/>
    <property type="match status" value="1"/>
</dbReference>
<dbReference type="RefSeq" id="WP_163494286.1">
    <property type="nucleotide sequence ID" value="NZ_CP048711.1"/>
</dbReference>
<dbReference type="Proteomes" id="UP000477680">
    <property type="component" value="Chromosome"/>
</dbReference>
<evidence type="ECO:0000313" key="3">
    <source>
        <dbReference type="Proteomes" id="UP000477680"/>
    </source>
</evidence>
<feature type="transmembrane region" description="Helical" evidence="1">
    <location>
        <begin position="46"/>
        <end position="65"/>
    </location>
</feature>
<evidence type="ECO:0000256" key="1">
    <source>
        <dbReference type="SAM" id="Phobius"/>
    </source>
</evidence>
<evidence type="ECO:0000313" key="2">
    <source>
        <dbReference type="EMBL" id="QIB65039.1"/>
    </source>
</evidence>
<feature type="transmembrane region" description="Helical" evidence="1">
    <location>
        <begin position="7"/>
        <end position="26"/>
    </location>
</feature>
<name>A0A6C0U0D0_9GAMM</name>
<protein>
    <submittedName>
        <fullName evidence="2">DUF3185 family protein</fullName>
    </submittedName>
</protein>
<reference evidence="2 3" key="1">
    <citation type="submission" date="2020-02" db="EMBL/GenBank/DDBJ databases">
        <title>Genome sequencing for Kineobactrum sp. M2.</title>
        <authorList>
            <person name="Park S.-J."/>
        </authorList>
    </citation>
    <scope>NUCLEOTIDE SEQUENCE [LARGE SCALE GENOMIC DNA]</scope>
    <source>
        <strain evidence="2 3">M2</strain>
    </source>
</reference>
<dbReference type="KEGG" id="kim:G3T16_06130"/>
<dbReference type="AlphaFoldDB" id="A0A6C0U0D0"/>
<sequence length="67" mass="7067">MSKNQIIGIVLLVVGVILLYFGYEASQSVGEQVVEGVSGSFTDSTVWYLVLGAAATIGGLAMLVFKR</sequence>
<keyword evidence="1" id="KW-1133">Transmembrane helix</keyword>
<gene>
    <name evidence="2" type="ORF">G3T16_06130</name>
</gene>
<dbReference type="InterPro" id="IPR021521">
    <property type="entry name" value="DUF3185"/>
</dbReference>
<accession>A0A6C0U0D0</accession>
<organism evidence="2 3">
    <name type="scientific">Kineobactrum salinum</name>
    <dbReference type="NCBI Taxonomy" id="2708301"/>
    <lineage>
        <taxon>Bacteria</taxon>
        <taxon>Pseudomonadati</taxon>
        <taxon>Pseudomonadota</taxon>
        <taxon>Gammaproteobacteria</taxon>
        <taxon>Cellvibrionales</taxon>
        <taxon>Halieaceae</taxon>
        <taxon>Kineobactrum</taxon>
    </lineage>
</organism>
<keyword evidence="1" id="KW-0812">Transmembrane</keyword>
<keyword evidence="3" id="KW-1185">Reference proteome</keyword>
<keyword evidence="1" id="KW-0472">Membrane</keyword>
<proteinExistence type="predicted"/>